<evidence type="ECO:0000313" key="2">
    <source>
        <dbReference type="EMBL" id="RRT59604.1"/>
    </source>
</evidence>
<feature type="domain" description="Retrotransposon gag" evidence="1">
    <location>
        <begin position="14"/>
        <end position="104"/>
    </location>
</feature>
<dbReference type="EMBL" id="AMZH03008147">
    <property type="protein sequence ID" value="RRT59604.1"/>
    <property type="molecule type" value="Genomic_DNA"/>
</dbReference>
<dbReference type="Proteomes" id="UP000287651">
    <property type="component" value="Unassembled WGS sequence"/>
</dbReference>
<protein>
    <recommendedName>
        <fullName evidence="1">Retrotransposon gag domain-containing protein</fullName>
    </recommendedName>
</protein>
<dbReference type="PANTHER" id="PTHR33223:SF10">
    <property type="entry name" value="AMINOTRANSFERASE-LIKE PLANT MOBILE DOMAIN-CONTAINING PROTEIN"/>
    <property type="match status" value="1"/>
</dbReference>
<sequence length="153" mass="17312">MALYGTSDAIICRAFPVTLCGVAQGWYSRLPLASIHYYDQLAREFDANFLTSARPKPTAVSLLRMRQKEDEPLGPYLARFTKEIRAIPDAHPSLVIQVIMVGIRPSHLFYEYLDHDDTLVITACNANAHVKRIMINTWSSANILYFDTFLSST</sequence>
<comment type="caution">
    <text evidence="2">The sequence shown here is derived from an EMBL/GenBank/DDBJ whole genome shotgun (WGS) entry which is preliminary data.</text>
</comment>
<dbReference type="Pfam" id="PF03732">
    <property type="entry name" value="Retrotrans_gag"/>
    <property type="match status" value="1"/>
</dbReference>
<reference evidence="2 3" key="1">
    <citation type="journal article" date="2014" name="Agronomy (Basel)">
        <title>A Draft Genome Sequence for Ensete ventricosum, the Drought-Tolerant Tree Against Hunger.</title>
        <authorList>
            <person name="Harrison J."/>
            <person name="Moore K.A."/>
            <person name="Paszkiewicz K."/>
            <person name="Jones T."/>
            <person name="Grant M."/>
            <person name="Ambacheew D."/>
            <person name="Muzemil S."/>
            <person name="Studholme D.J."/>
        </authorList>
    </citation>
    <scope>NUCLEOTIDE SEQUENCE [LARGE SCALE GENOMIC DNA]</scope>
</reference>
<organism evidence="2 3">
    <name type="scientific">Ensete ventricosum</name>
    <name type="common">Abyssinian banana</name>
    <name type="synonym">Musa ensete</name>
    <dbReference type="NCBI Taxonomy" id="4639"/>
    <lineage>
        <taxon>Eukaryota</taxon>
        <taxon>Viridiplantae</taxon>
        <taxon>Streptophyta</taxon>
        <taxon>Embryophyta</taxon>
        <taxon>Tracheophyta</taxon>
        <taxon>Spermatophyta</taxon>
        <taxon>Magnoliopsida</taxon>
        <taxon>Liliopsida</taxon>
        <taxon>Zingiberales</taxon>
        <taxon>Musaceae</taxon>
        <taxon>Ensete</taxon>
    </lineage>
</organism>
<dbReference type="AlphaFoldDB" id="A0A426Z6J2"/>
<proteinExistence type="predicted"/>
<dbReference type="PANTHER" id="PTHR33223">
    <property type="entry name" value="CCHC-TYPE DOMAIN-CONTAINING PROTEIN"/>
    <property type="match status" value="1"/>
</dbReference>
<dbReference type="InterPro" id="IPR005162">
    <property type="entry name" value="Retrotrans_gag_dom"/>
</dbReference>
<accession>A0A426Z6J2</accession>
<gene>
    <name evidence="2" type="ORF">B296_00034556</name>
</gene>
<name>A0A426Z6J2_ENSVE</name>
<evidence type="ECO:0000259" key="1">
    <source>
        <dbReference type="Pfam" id="PF03732"/>
    </source>
</evidence>
<evidence type="ECO:0000313" key="3">
    <source>
        <dbReference type="Proteomes" id="UP000287651"/>
    </source>
</evidence>